<keyword evidence="7" id="KW-1185">Reference proteome</keyword>
<accession>A0AAD2FM92</accession>
<feature type="repeat" description="TPR" evidence="3">
    <location>
        <begin position="297"/>
        <end position="330"/>
    </location>
</feature>
<evidence type="ECO:0000313" key="6">
    <source>
        <dbReference type="EMBL" id="CAJ1945159.1"/>
    </source>
</evidence>
<evidence type="ECO:0000256" key="4">
    <source>
        <dbReference type="SAM" id="SignalP"/>
    </source>
</evidence>
<dbReference type="InterPro" id="IPR051012">
    <property type="entry name" value="CellSynth/LPSAsmb/PSIAsmb"/>
</dbReference>
<evidence type="ECO:0000313" key="7">
    <source>
        <dbReference type="Proteomes" id="UP001295423"/>
    </source>
</evidence>
<keyword evidence="1" id="KW-0677">Repeat</keyword>
<feature type="domain" description="Fe2OG dioxygenase" evidence="5">
    <location>
        <begin position="200"/>
        <end position="290"/>
    </location>
</feature>
<dbReference type="Pfam" id="PF13181">
    <property type="entry name" value="TPR_8"/>
    <property type="match status" value="1"/>
</dbReference>
<feature type="chain" id="PRO_5042173006" description="Fe2OG dioxygenase domain-containing protein" evidence="4">
    <location>
        <begin position="26"/>
        <end position="557"/>
    </location>
</feature>
<evidence type="ECO:0000256" key="3">
    <source>
        <dbReference type="PROSITE-ProRule" id="PRU00339"/>
    </source>
</evidence>
<protein>
    <recommendedName>
        <fullName evidence="5">Fe2OG dioxygenase domain-containing protein</fullName>
    </recommendedName>
</protein>
<dbReference type="SMART" id="SM00028">
    <property type="entry name" value="TPR"/>
    <property type="match status" value="4"/>
</dbReference>
<dbReference type="PANTHER" id="PTHR45586">
    <property type="entry name" value="TPR REPEAT-CONTAINING PROTEIN PA4667"/>
    <property type="match status" value="1"/>
</dbReference>
<dbReference type="InterPro" id="IPR019734">
    <property type="entry name" value="TPR_rpt"/>
</dbReference>
<comment type="caution">
    <text evidence="6">The sequence shown here is derived from an EMBL/GenBank/DDBJ whole genome shotgun (WGS) entry which is preliminary data.</text>
</comment>
<dbReference type="InterPro" id="IPR005123">
    <property type="entry name" value="Oxoglu/Fe-dep_dioxygenase_dom"/>
</dbReference>
<proteinExistence type="predicted"/>
<keyword evidence="4" id="KW-0732">Signal</keyword>
<dbReference type="EMBL" id="CAKOGP040001335">
    <property type="protein sequence ID" value="CAJ1945159.1"/>
    <property type="molecule type" value="Genomic_DNA"/>
</dbReference>
<dbReference type="Pfam" id="PF13414">
    <property type="entry name" value="TPR_11"/>
    <property type="match status" value="1"/>
</dbReference>
<dbReference type="PROSITE" id="PS51471">
    <property type="entry name" value="FE2OG_OXY"/>
    <property type="match status" value="1"/>
</dbReference>
<keyword evidence="2 3" id="KW-0802">TPR repeat</keyword>
<evidence type="ECO:0000256" key="1">
    <source>
        <dbReference type="ARBA" id="ARBA00022737"/>
    </source>
</evidence>
<feature type="signal peptide" evidence="4">
    <location>
        <begin position="1"/>
        <end position="25"/>
    </location>
</feature>
<feature type="repeat" description="TPR" evidence="3">
    <location>
        <begin position="469"/>
        <end position="502"/>
    </location>
</feature>
<dbReference type="Proteomes" id="UP001295423">
    <property type="component" value="Unassembled WGS sequence"/>
</dbReference>
<dbReference type="Gene3D" id="2.60.120.620">
    <property type="entry name" value="q2cbj1_9rhob like domain"/>
    <property type="match status" value="1"/>
</dbReference>
<reference evidence="6" key="1">
    <citation type="submission" date="2023-08" db="EMBL/GenBank/DDBJ databases">
        <authorList>
            <person name="Audoor S."/>
            <person name="Bilcke G."/>
        </authorList>
    </citation>
    <scope>NUCLEOTIDE SEQUENCE</scope>
</reference>
<dbReference type="PANTHER" id="PTHR45586:SF1">
    <property type="entry name" value="LIPOPOLYSACCHARIDE ASSEMBLY PROTEIN B"/>
    <property type="match status" value="1"/>
</dbReference>
<gene>
    <name evidence="6" type="ORF">CYCCA115_LOCUS9303</name>
</gene>
<dbReference type="PROSITE" id="PS50005">
    <property type="entry name" value="TPR"/>
    <property type="match status" value="2"/>
</dbReference>
<dbReference type="AlphaFoldDB" id="A0AAD2FM92"/>
<evidence type="ECO:0000256" key="2">
    <source>
        <dbReference type="ARBA" id="ARBA00022803"/>
    </source>
</evidence>
<dbReference type="Gene3D" id="1.25.40.10">
    <property type="entry name" value="Tetratricopeptide repeat domain"/>
    <property type="match status" value="2"/>
</dbReference>
<organism evidence="6 7">
    <name type="scientific">Cylindrotheca closterium</name>
    <dbReference type="NCBI Taxonomy" id="2856"/>
    <lineage>
        <taxon>Eukaryota</taxon>
        <taxon>Sar</taxon>
        <taxon>Stramenopiles</taxon>
        <taxon>Ochrophyta</taxon>
        <taxon>Bacillariophyta</taxon>
        <taxon>Bacillariophyceae</taxon>
        <taxon>Bacillariophycidae</taxon>
        <taxon>Bacillariales</taxon>
        <taxon>Bacillariaceae</taxon>
        <taxon>Cylindrotheca</taxon>
    </lineage>
</organism>
<dbReference type="InterPro" id="IPR011990">
    <property type="entry name" value="TPR-like_helical_dom_sf"/>
</dbReference>
<dbReference type="SUPFAM" id="SSF48452">
    <property type="entry name" value="TPR-like"/>
    <property type="match status" value="1"/>
</dbReference>
<sequence length="557" mass="62652">MVIHSKLLLLILIAVSSTLYVSASADTVRPSVSLSSKLPGWLTVQNDRELLSDLMNQARQRHHEAIQKARASYFHGPATELSKKESEKSLESQILDEYEVHANGKIPDFDTELERRLFVTNEETPLFSEQECQDVVAKAESHFGDQPWSRLPSGQYDVAGFWIRDVPSVHEWFNKMLQERLFPLLVKKFPHFVPDMTDLCVDNAYVFKYTPETGRRTDVHTDSGCLSFTISLNKNDEYQGGGTWFEGLEGDTEVIEMNIGQCTVRPGGVKHCGHAIKEGTRYIIGGFCMSNSKVEYVRMLLGLGSEYFSKGDVEKSKQAFEAAIALNPDFDGSYSNLADVLTKSGERKKAREVLEYCLKEVNPQSGEIAYSLGANYLENKDYEKVKTCMLLALESDDSDVDAMEALAEVYAVQKDADAEAKWYHRIVETPGASDTALCKAYCNLGVMSEGMEEEIEYYIKAIEYRPDRFAPRYSLGCAYATKKEYEQAIQHFRHAAGLAEDNSEEQQQALQTLYRVASLHLQASGAMASITSQADAVQKFMEVIGKENYERLASLKR</sequence>
<name>A0AAD2FM92_9STRA</name>
<evidence type="ECO:0000259" key="5">
    <source>
        <dbReference type="PROSITE" id="PS51471"/>
    </source>
</evidence>